<feature type="compositionally biased region" description="Low complexity" evidence="1">
    <location>
        <begin position="254"/>
        <end position="282"/>
    </location>
</feature>
<dbReference type="EMBL" id="LJIJ01000010">
    <property type="protein sequence ID" value="ODN06135.1"/>
    <property type="molecule type" value="Genomic_DNA"/>
</dbReference>
<evidence type="ECO:0000313" key="3">
    <source>
        <dbReference type="Proteomes" id="UP000094527"/>
    </source>
</evidence>
<gene>
    <name evidence="2" type="ORF">Ocin01_00561</name>
</gene>
<evidence type="ECO:0000313" key="2">
    <source>
        <dbReference type="EMBL" id="ODN06135.1"/>
    </source>
</evidence>
<organism evidence="2 3">
    <name type="scientific">Orchesella cincta</name>
    <name type="common">Springtail</name>
    <name type="synonym">Podura cincta</name>
    <dbReference type="NCBI Taxonomy" id="48709"/>
    <lineage>
        <taxon>Eukaryota</taxon>
        <taxon>Metazoa</taxon>
        <taxon>Ecdysozoa</taxon>
        <taxon>Arthropoda</taxon>
        <taxon>Hexapoda</taxon>
        <taxon>Collembola</taxon>
        <taxon>Entomobryomorpha</taxon>
        <taxon>Entomobryoidea</taxon>
        <taxon>Orchesellidae</taxon>
        <taxon>Orchesellinae</taxon>
        <taxon>Orchesella</taxon>
    </lineage>
</organism>
<sequence>VTMEEQMICGALELLNEEAKEDVALKGEESPSTLSPIDSEPETYQHHAEPRKSSKAYLAQDETDVLYVMGTSLNVTAELPDSPSVVRKLEEAEARYAVINESQNHASRLRNVSSTSAISDPIYIPSTSGGAFTSGKNGRPGSLTQNFSFAGSTMTSTSYPMKSKSFGAKDFKTSHQHRSGKDSPRKSSRSILAQQQPEETSSDASSDESQKPLVMKPLGTDSKQPRKGVSHRPPRPDTSSPHRKRAVQREESMSSRFSKIKSSIFGAPKEQQTPESSSPQSSYARKTKRPPVRYDLPTEDSSEPSQYFKDHGRPWKAVRAPTPLPPFGTEEYYKVIKSSNPSPTTSNESELGSTPDVISSKEEIYLSESHSYADSSHSAPKASTANTVVGPLFQRLHQCLLKKHLVHPVSLPLFLITSSSSRQTSSKVRHSHSYLQKFPETKKLQGRAANSSGEEAIFVPLTGLAKTSMNQSDPGLLSSSNKLESTPFVTLKPESQIGEYVTNPVSQPQPTSEDSLTDYSRDISSSLTRQSAFDPGSSRENTPQKILTICRQFQKIMDSTINNMYIEQNIILWNSRGDDHDVTEFFPRPRRTSRRPPTPEIELALQQEEVKHGEYAAHILLQKQTREYACAVEDSITLLRRGTEQISNSLTEWKGSPELFREISSHSYDNKCFNELTRIGSKVLFLSEAVKRLHDENAVAFWTSGHREAIFQLLVSFSKDSVKLRRKLGRIKDTLGERVRGIRQVVIKYGRETGVTENLIPPSIYHEWVREDNNLLETPEGQEGEVTKSDRKLGSVRKIMNNILTSYFRTPDGGTSDDDDDSKSQITASRSVTSKKYQMRKDIEILHKEEKSKAIDSTFEGVLGQLAIVPSSSNPITVVSTKESSRLEIRPWGGIEIISPSNIILKMITSNITPKLSCKNKSDQSRSVSENEDKELTNEAIWQQLTSEKEDETRTALEINEECIKHVDPSNDLLQVSPSRVHVVPTQNHNVPVLNSNEQNTLGPPLEDDQNNLNLPSADKCLTQADVKETTVIFTSDNPCSSGKEIRHLNEHNGSSTFLISANIIGATEDVTVISSEVPSQVPSSALFSLQPSNELATLFSSDASSVKNALSQSMMKQINDINFTIEDIHNVVLQTTYTIREVERSWLSPGQYINPKSRRQKELFQHLDFIADTVKLVNRPSFASRLYKEDQHEIVAVLDPVFREVTACYVTLCEFHDRVTVDTRYLKQLVSGFPKRSLVIQDWVSDPFIDETLGEMEEQHRYTTALDIDVEELFS</sequence>
<feature type="non-terminal residue" evidence="2">
    <location>
        <position position="1"/>
    </location>
</feature>
<keyword evidence="3" id="KW-1185">Reference proteome</keyword>
<reference evidence="2 3" key="1">
    <citation type="journal article" date="2016" name="Genome Biol. Evol.">
        <title>Gene Family Evolution Reflects Adaptation to Soil Environmental Stressors in the Genome of the Collembolan Orchesella cincta.</title>
        <authorList>
            <person name="Faddeeva-Vakhrusheva A."/>
            <person name="Derks M.F."/>
            <person name="Anvar S.Y."/>
            <person name="Agamennone V."/>
            <person name="Suring W."/>
            <person name="Smit S."/>
            <person name="van Straalen N.M."/>
            <person name="Roelofs D."/>
        </authorList>
    </citation>
    <scope>NUCLEOTIDE SEQUENCE [LARGE SCALE GENOMIC DNA]</scope>
    <source>
        <tissue evidence="2">Mixed pool</tissue>
    </source>
</reference>
<evidence type="ECO:0000256" key="1">
    <source>
        <dbReference type="SAM" id="MobiDB-lite"/>
    </source>
</evidence>
<feature type="compositionally biased region" description="Basic and acidic residues" evidence="1">
    <location>
        <begin position="43"/>
        <end position="52"/>
    </location>
</feature>
<comment type="caution">
    <text evidence="2">The sequence shown here is derived from an EMBL/GenBank/DDBJ whole genome shotgun (WGS) entry which is preliminary data.</text>
</comment>
<feature type="compositionally biased region" description="Polar residues" evidence="1">
    <location>
        <begin position="824"/>
        <end position="833"/>
    </location>
</feature>
<name>A0A1D2NM16_ORCCI</name>
<feature type="region of interest" description="Disordered" evidence="1">
    <location>
        <begin position="166"/>
        <end position="323"/>
    </location>
</feature>
<proteinExistence type="predicted"/>
<feature type="region of interest" description="Disordered" evidence="1">
    <location>
        <begin position="499"/>
        <end position="518"/>
    </location>
</feature>
<dbReference type="AlphaFoldDB" id="A0A1D2NM16"/>
<feature type="region of interest" description="Disordered" evidence="1">
    <location>
        <begin position="22"/>
        <end position="54"/>
    </location>
</feature>
<feature type="compositionally biased region" description="Basic and acidic residues" evidence="1">
    <location>
        <begin position="167"/>
        <end position="185"/>
    </location>
</feature>
<accession>A0A1D2NM16</accession>
<feature type="compositionally biased region" description="Polar residues" evidence="1">
    <location>
        <begin position="503"/>
        <end position="518"/>
    </location>
</feature>
<feature type="region of interest" description="Disordered" evidence="1">
    <location>
        <begin position="810"/>
        <end position="833"/>
    </location>
</feature>
<protein>
    <submittedName>
        <fullName evidence="2">Uncharacterized protein</fullName>
    </submittedName>
</protein>
<dbReference type="Proteomes" id="UP000094527">
    <property type="component" value="Unassembled WGS sequence"/>
</dbReference>